<gene>
    <name evidence="1" type="ORF">Dsin_018434</name>
</gene>
<name>A0AAE0E1X1_9ROSI</name>
<evidence type="ECO:0008006" key="3">
    <source>
        <dbReference type="Google" id="ProtNLM"/>
    </source>
</evidence>
<keyword evidence="2" id="KW-1185">Reference proteome</keyword>
<evidence type="ECO:0000313" key="2">
    <source>
        <dbReference type="Proteomes" id="UP001281410"/>
    </source>
</evidence>
<evidence type="ECO:0000313" key="1">
    <source>
        <dbReference type="EMBL" id="KAK3204388.1"/>
    </source>
</evidence>
<reference evidence="1" key="1">
    <citation type="journal article" date="2023" name="Plant J.">
        <title>Genome sequences and population genomics provide insights into the demographic history, inbreeding, and mutation load of two 'living fossil' tree species of Dipteronia.</title>
        <authorList>
            <person name="Feng Y."/>
            <person name="Comes H.P."/>
            <person name="Chen J."/>
            <person name="Zhu S."/>
            <person name="Lu R."/>
            <person name="Zhang X."/>
            <person name="Li P."/>
            <person name="Qiu J."/>
            <person name="Olsen K.M."/>
            <person name="Qiu Y."/>
        </authorList>
    </citation>
    <scope>NUCLEOTIDE SEQUENCE</scope>
    <source>
        <strain evidence="1">NBL</strain>
    </source>
</reference>
<comment type="caution">
    <text evidence="1">The sequence shown here is derived from an EMBL/GenBank/DDBJ whole genome shotgun (WGS) entry which is preliminary data.</text>
</comment>
<proteinExistence type="predicted"/>
<dbReference type="PANTHER" id="PTHR33116">
    <property type="entry name" value="REVERSE TRANSCRIPTASE ZINC-BINDING DOMAIN-CONTAINING PROTEIN-RELATED-RELATED"/>
    <property type="match status" value="1"/>
</dbReference>
<dbReference type="Proteomes" id="UP001281410">
    <property type="component" value="Unassembled WGS sequence"/>
</dbReference>
<dbReference type="AlphaFoldDB" id="A0AAE0E1X1"/>
<dbReference type="PANTHER" id="PTHR33116:SF70">
    <property type="entry name" value="NON-LTR RETROELEMENT REVERSE TRANSCRIPTASE-LIKE PROTEIN"/>
    <property type="match status" value="1"/>
</dbReference>
<organism evidence="1 2">
    <name type="scientific">Dipteronia sinensis</name>
    <dbReference type="NCBI Taxonomy" id="43782"/>
    <lineage>
        <taxon>Eukaryota</taxon>
        <taxon>Viridiplantae</taxon>
        <taxon>Streptophyta</taxon>
        <taxon>Embryophyta</taxon>
        <taxon>Tracheophyta</taxon>
        <taxon>Spermatophyta</taxon>
        <taxon>Magnoliopsida</taxon>
        <taxon>eudicotyledons</taxon>
        <taxon>Gunneridae</taxon>
        <taxon>Pentapetalae</taxon>
        <taxon>rosids</taxon>
        <taxon>malvids</taxon>
        <taxon>Sapindales</taxon>
        <taxon>Sapindaceae</taxon>
        <taxon>Hippocastanoideae</taxon>
        <taxon>Acereae</taxon>
        <taxon>Dipteronia</taxon>
    </lineage>
</organism>
<dbReference type="EMBL" id="JANJYJ010000006">
    <property type="protein sequence ID" value="KAK3204388.1"/>
    <property type="molecule type" value="Genomic_DNA"/>
</dbReference>
<protein>
    <recommendedName>
        <fullName evidence="3">Reverse transcriptase</fullName>
    </recommendedName>
</protein>
<accession>A0AAE0E1X1</accession>
<sequence length="263" mass="29169">MSKTLVQRIRPLLANLVSPNQVAFVTGKQIQDIIVVAQEVLHKFKEVKEKLGFMAWKIDLATAYGGPKVSDLFFTDDFILFGHASEHQASITRNCLDSFYDLSGEHVSFSNSRVFCSNNISDAKAKELGDLCGSPITKNLGNYLGVPLIHGRITKNTYNHILEKSQKRLASWKSVTLSFAGRCVLIKAVASALPIYAMQSIKLTSDLCSKLDKISRDFLWSSNSEKKKVHLVNWKVVCLPKNKGGIGIKNMKLMNQPLLAKAG</sequence>